<sequence>MVNKTNQRKTYRKARHIVLKQTAIDPIDHLWTFIGAFIGISLIGSLQSITLTSIDNTFLIGSFGASAVLIYGATSSALAQPRNLIGGHFLSAIVGVTVAKLIPYAELNWLACGLAVSVAIVIMQITKTMHPPGGATALIANIGSLEIKDLGFLYVINPVCIGVLILFITAYITNKFARHRQYPYKQ</sequence>
<dbReference type="OrthoDB" id="9811720at2"/>
<gene>
    <name evidence="3" type="ORF">J2Z56_002393</name>
    <name evidence="4" type="ORF">J2Z57_003416</name>
</gene>
<protein>
    <submittedName>
        <fullName evidence="3">CBS-domain-containing membrane protein</fullName>
    </submittedName>
</protein>
<feature type="transmembrane region" description="Helical" evidence="1">
    <location>
        <begin position="29"/>
        <end position="46"/>
    </location>
</feature>
<keyword evidence="1" id="KW-1133">Transmembrane helix</keyword>
<feature type="transmembrane region" description="Helical" evidence="1">
    <location>
        <begin position="151"/>
        <end position="172"/>
    </location>
</feature>
<dbReference type="EMBL" id="JAUSUU010000012">
    <property type="protein sequence ID" value="MDQ0336957.1"/>
    <property type="molecule type" value="Genomic_DNA"/>
</dbReference>
<accession>A0A9X0YJX9</accession>
<keyword evidence="1" id="KW-0472">Membrane</keyword>
<dbReference type="PANTHER" id="PTHR33741">
    <property type="entry name" value="TRANSMEMBRANE PROTEIN DDB_G0269096-RELATED"/>
    <property type="match status" value="1"/>
</dbReference>
<feature type="transmembrane region" description="Helical" evidence="1">
    <location>
        <begin position="58"/>
        <end position="79"/>
    </location>
</feature>
<dbReference type="Proteomes" id="UP001231587">
    <property type="component" value="Unassembled WGS sequence"/>
</dbReference>
<dbReference type="Pfam" id="PF04982">
    <property type="entry name" value="TM_HPP"/>
    <property type="match status" value="1"/>
</dbReference>
<dbReference type="EMBL" id="JAGGJQ010000006">
    <property type="protein sequence ID" value="MBP1840465.1"/>
    <property type="molecule type" value="Genomic_DNA"/>
</dbReference>
<evidence type="ECO:0000313" key="5">
    <source>
        <dbReference type="Proteomes" id="UP001138672"/>
    </source>
</evidence>
<keyword evidence="1" id="KW-0812">Transmembrane</keyword>
<feature type="transmembrane region" description="Helical" evidence="1">
    <location>
        <begin position="109"/>
        <end position="126"/>
    </location>
</feature>
<evidence type="ECO:0000313" key="6">
    <source>
        <dbReference type="Proteomes" id="UP001231587"/>
    </source>
</evidence>
<feature type="domain" description="HPP transmembrane region" evidence="2">
    <location>
        <begin position="23"/>
        <end position="183"/>
    </location>
</feature>
<proteinExistence type="predicted"/>
<evidence type="ECO:0000259" key="2">
    <source>
        <dbReference type="Pfam" id="PF04982"/>
    </source>
</evidence>
<dbReference type="InterPro" id="IPR007065">
    <property type="entry name" value="HPP"/>
</dbReference>
<comment type="caution">
    <text evidence="3">The sequence shown here is derived from an EMBL/GenBank/DDBJ whole genome shotgun (WGS) entry which is preliminary data.</text>
</comment>
<dbReference type="RefSeq" id="WP_057780788.1">
    <property type="nucleotide sequence ID" value="NZ_JAGGJQ010000006.1"/>
</dbReference>
<dbReference type="PANTHER" id="PTHR33741:SF5">
    <property type="entry name" value="TRANSMEMBRANE PROTEIN DDB_G0269096-RELATED"/>
    <property type="match status" value="1"/>
</dbReference>
<reference evidence="3" key="1">
    <citation type="submission" date="2021-03" db="EMBL/GenBank/DDBJ databases">
        <title>Genomic Encyclopedia of Type Strains, Phase IV (KMG-IV): sequencing the most valuable type-strain genomes for metagenomic binning, comparative biology and taxonomic classification.</title>
        <authorList>
            <person name="Goeker M."/>
        </authorList>
    </citation>
    <scope>NUCLEOTIDE SEQUENCE</scope>
    <source>
        <strain evidence="3">DSM 15523</strain>
        <strain evidence="4 6">DSM 16476</strain>
    </source>
</reference>
<dbReference type="AlphaFoldDB" id="A0A9X0YJX9"/>
<evidence type="ECO:0000313" key="4">
    <source>
        <dbReference type="EMBL" id="MDQ0336957.1"/>
    </source>
</evidence>
<organism evidence="3 5">
    <name type="scientific">Formosa algae</name>
    <dbReference type="NCBI Taxonomy" id="225843"/>
    <lineage>
        <taxon>Bacteria</taxon>
        <taxon>Pseudomonadati</taxon>
        <taxon>Bacteroidota</taxon>
        <taxon>Flavobacteriia</taxon>
        <taxon>Flavobacteriales</taxon>
        <taxon>Flavobacteriaceae</taxon>
        <taxon>Formosa</taxon>
    </lineage>
</organism>
<evidence type="ECO:0000313" key="3">
    <source>
        <dbReference type="EMBL" id="MBP1840465.1"/>
    </source>
</evidence>
<evidence type="ECO:0000256" key="1">
    <source>
        <dbReference type="SAM" id="Phobius"/>
    </source>
</evidence>
<keyword evidence="6" id="KW-1185">Reference proteome</keyword>
<dbReference type="InterPro" id="IPR058581">
    <property type="entry name" value="TM_HPP"/>
</dbReference>
<name>A0A9X0YJX9_9FLAO</name>
<dbReference type="Proteomes" id="UP001138672">
    <property type="component" value="Unassembled WGS sequence"/>
</dbReference>